<gene>
    <name evidence="2" type="ORF">FB45DRAFT_945617</name>
</gene>
<proteinExistence type="predicted"/>
<evidence type="ECO:0000313" key="2">
    <source>
        <dbReference type="EMBL" id="KAJ7608652.1"/>
    </source>
</evidence>
<sequence length="174" mass="19039">MLRLARPSGRCLCFGVEARRPRQCLETCIFTGGVLGVLMHQIADEEAVSIEEGCAETAFIVWIGALADDVEGVGMLERFLVPIFTSLVEVGAQARRQLLPPIQGSPSSSRGPRSSRSLPVMQDQASNQGHDLGPPPAGISHFFLNIRVLTVLPGTRLLRKRIARGLWFLWLLPV</sequence>
<evidence type="ECO:0000313" key="3">
    <source>
        <dbReference type="Proteomes" id="UP001221142"/>
    </source>
</evidence>
<organism evidence="2 3">
    <name type="scientific">Roridomyces roridus</name>
    <dbReference type="NCBI Taxonomy" id="1738132"/>
    <lineage>
        <taxon>Eukaryota</taxon>
        <taxon>Fungi</taxon>
        <taxon>Dikarya</taxon>
        <taxon>Basidiomycota</taxon>
        <taxon>Agaricomycotina</taxon>
        <taxon>Agaricomycetes</taxon>
        <taxon>Agaricomycetidae</taxon>
        <taxon>Agaricales</taxon>
        <taxon>Marasmiineae</taxon>
        <taxon>Mycenaceae</taxon>
        <taxon>Roridomyces</taxon>
    </lineage>
</organism>
<accession>A0AAD7B2A1</accession>
<protein>
    <submittedName>
        <fullName evidence="2">Uncharacterized protein</fullName>
    </submittedName>
</protein>
<keyword evidence="3" id="KW-1185">Reference proteome</keyword>
<dbReference type="Proteomes" id="UP001221142">
    <property type="component" value="Unassembled WGS sequence"/>
</dbReference>
<reference evidence="2" key="1">
    <citation type="submission" date="2023-03" db="EMBL/GenBank/DDBJ databases">
        <title>Massive genome expansion in bonnet fungi (Mycena s.s.) driven by repeated elements and novel gene families across ecological guilds.</title>
        <authorList>
            <consortium name="Lawrence Berkeley National Laboratory"/>
            <person name="Harder C.B."/>
            <person name="Miyauchi S."/>
            <person name="Viragh M."/>
            <person name="Kuo A."/>
            <person name="Thoen E."/>
            <person name="Andreopoulos B."/>
            <person name="Lu D."/>
            <person name="Skrede I."/>
            <person name="Drula E."/>
            <person name="Henrissat B."/>
            <person name="Morin E."/>
            <person name="Kohler A."/>
            <person name="Barry K."/>
            <person name="LaButti K."/>
            <person name="Morin E."/>
            <person name="Salamov A."/>
            <person name="Lipzen A."/>
            <person name="Mereny Z."/>
            <person name="Hegedus B."/>
            <person name="Baldrian P."/>
            <person name="Stursova M."/>
            <person name="Weitz H."/>
            <person name="Taylor A."/>
            <person name="Grigoriev I.V."/>
            <person name="Nagy L.G."/>
            <person name="Martin F."/>
            <person name="Kauserud H."/>
        </authorList>
    </citation>
    <scope>NUCLEOTIDE SEQUENCE</scope>
    <source>
        <strain evidence="2">9284</strain>
    </source>
</reference>
<evidence type="ECO:0000256" key="1">
    <source>
        <dbReference type="SAM" id="MobiDB-lite"/>
    </source>
</evidence>
<name>A0AAD7B2A1_9AGAR</name>
<feature type="compositionally biased region" description="Low complexity" evidence="1">
    <location>
        <begin position="104"/>
        <end position="117"/>
    </location>
</feature>
<comment type="caution">
    <text evidence="2">The sequence shown here is derived from an EMBL/GenBank/DDBJ whole genome shotgun (WGS) entry which is preliminary data.</text>
</comment>
<dbReference type="EMBL" id="JARKIF010000043">
    <property type="protein sequence ID" value="KAJ7608652.1"/>
    <property type="molecule type" value="Genomic_DNA"/>
</dbReference>
<feature type="non-terminal residue" evidence="2">
    <location>
        <position position="1"/>
    </location>
</feature>
<dbReference type="AlphaFoldDB" id="A0AAD7B2A1"/>
<feature type="region of interest" description="Disordered" evidence="1">
    <location>
        <begin position="100"/>
        <end position="131"/>
    </location>
</feature>